<protein>
    <submittedName>
        <fullName evidence="1">Uncharacterized protein</fullName>
    </submittedName>
</protein>
<organism evidence="1 2">
    <name type="scientific">Methylobacterium longum</name>
    <dbReference type="NCBI Taxonomy" id="767694"/>
    <lineage>
        <taxon>Bacteria</taxon>
        <taxon>Pseudomonadati</taxon>
        <taxon>Pseudomonadota</taxon>
        <taxon>Alphaproteobacteria</taxon>
        <taxon>Hyphomicrobiales</taxon>
        <taxon>Methylobacteriaceae</taxon>
        <taxon>Methylobacterium</taxon>
    </lineage>
</organism>
<gene>
    <name evidence="1" type="ORF">QWZ18_22095</name>
</gene>
<comment type="caution">
    <text evidence="1">The sequence shown here is derived from an EMBL/GenBank/DDBJ whole genome shotgun (WGS) entry which is preliminary data.</text>
</comment>
<sequence length="52" mass="5871">MARTSNNGTAQIVSTEDFNVRVKLAFENKINPELKPMRAPQPFRAKWQGGKP</sequence>
<name>A0ABT8ATN9_9HYPH</name>
<dbReference type="EMBL" id="JAUFPT010000070">
    <property type="protein sequence ID" value="MDN3573302.1"/>
    <property type="molecule type" value="Genomic_DNA"/>
</dbReference>
<accession>A0ABT8ATN9</accession>
<evidence type="ECO:0000313" key="2">
    <source>
        <dbReference type="Proteomes" id="UP001244297"/>
    </source>
</evidence>
<keyword evidence="2" id="KW-1185">Reference proteome</keyword>
<proteinExistence type="predicted"/>
<dbReference type="RefSeq" id="WP_238293783.1">
    <property type="nucleotide sequence ID" value="NZ_BPQS01000078.1"/>
</dbReference>
<reference evidence="2" key="1">
    <citation type="journal article" date="2019" name="Int. J. Syst. Evol. Microbiol.">
        <title>The Global Catalogue of Microorganisms (GCM) 10K type strain sequencing project: providing services to taxonomists for standard genome sequencing and annotation.</title>
        <authorList>
            <consortium name="The Broad Institute Genomics Platform"/>
            <consortium name="The Broad Institute Genome Sequencing Center for Infectious Disease"/>
            <person name="Wu L."/>
            <person name="Ma J."/>
        </authorList>
    </citation>
    <scope>NUCLEOTIDE SEQUENCE [LARGE SCALE GENOMIC DNA]</scope>
    <source>
        <strain evidence="2">CECT 7806</strain>
    </source>
</reference>
<evidence type="ECO:0000313" key="1">
    <source>
        <dbReference type="EMBL" id="MDN3573302.1"/>
    </source>
</evidence>
<dbReference type="Proteomes" id="UP001244297">
    <property type="component" value="Unassembled WGS sequence"/>
</dbReference>